<proteinExistence type="predicted"/>
<name>A0ABQ2JUR7_9SPHN</name>
<sequence>MFREAANCGHDQDLAMKRLQFETDAERNPPEIDTKFWRFPNRWAKGAPSMPTCLSTVPNYFGQETG</sequence>
<dbReference type="Proteomes" id="UP000605099">
    <property type="component" value="Unassembled WGS sequence"/>
</dbReference>
<organism evidence="1 2">
    <name type="scientific">Novosphingobium indicum</name>
    <dbReference type="NCBI Taxonomy" id="462949"/>
    <lineage>
        <taxon>Bacteria</taxon>
        <taxon>Pseudomonadati</taxon>
        <taxon>Pseudomonadota</taxon>
        <taxon>Alphaproteobacteria</taxon>
        <taxon>Sphingomonadales</taxon>
        <taxon>Sphingomonadaceae</taxon>
        <taxon>Novosphingobium</taxon>
    </lineage>
</organism>
<evidence type="ECO:0000313" key="1">
    <source>
        <dbReference type="EMBL" id="GGN54781.1"/>
    </source>
</evidence>
<comment type="caution">
    <text evidence="1">The sequence shown here is derived from an EMBL/GenBank/DDBJ whole genome shotgun (WGS) entry which is preliminary data.</text>
</comment>
<dbReference type="EMBL" id="BMLK01000015">
    <property type="protein sequence ID" value="GGN54781.1"/>
    <property type="molecule type" value="Genomic_DNA"/>
</dbReference>
<reference evidence="2" key="1">
    <citation type="journal article" date="2019" name="Int. J. Syst. Evol. Microbiol.">
        <title>The Global Catalogue of Microorganisms (GCM) 10K type strain sequencing project: providing services to taxonomists for standard genome sequencing and annotation.</title>
        <authorList>
            <consortium name="The Broad Institute Genomics Platform"/>
            <consortium name="The Broad Institute Genome Sequencing Center for Infectious Disease"/>
            <person name="Wu L."/>
            <person name="Ma J."/>
        </authorList>
    </citation>
    <scope>NUCLEOTIDE SEQUENCE [LARGE SCALE GENOMIC DNA]</scope>
    <source>
        <strain evidence="2">CGMCC 1.6784</strain>
    </source>
</reference>
<keyword evidence="2" id="KW-1185">Reference proteome</keyword>
<accession>A0ABQ2JUR7</accession>
<protein>
    <submittedName>
        <fullName evidence="1">Uncharacterized protein</fullName>
    </submittedName>
</protein>
<evidence type="ECO:0000313" key="2">
    <source>
        <dbReference type="Proteomes" id="UP000605099"/>
    </source>
</evidence>
<gene>
    <name evidence="1" type="ORF">GCM10011349_30790</name>
</gene>